<comment type="caution">
    <text evidence="1">The sequence shown here is derived from an EMBL/GenBank/DDBJ whole genome shotgun (WGS) entry which is preliminary data.</text>
</comment>
<gene>
    <name evidence="1" type="ORF">S06H3_24416</name>
</gene>
<dbReference type="GO" id="GO:0005960">
    <property type="term" value="C:glycine cleavage complex"/>
    <property type="evidence" value="ECO:0007669"/>
    <property type="project" value="TreeGrafter"/>
</dbReference>
<dbReference type="PANTHER" id="PTHR11773:SF1">
    <property type="entry name" value="GLYCINE DEHYDROGENASE (DECARBOXYLATING), MITOCHONDRIAL"/>
    <property type="match status" value="1"/>
</dbReference>
<dbReference type="GO" id="GO:0016594">
    <property type="term" value="F:glycine binding"/>
    <property type="evidence" value="ECO:0007669"/>
    <property type="project" value="TreeGrafter"/>
</dbReference>
<dbReference type="InterPro" id="IPR015421">
    <property type="entry name" value="PyrdxlP-dep_Trfase_major"/>
</dbReference>
<feature type="non-terminal residue" evidence="1">
    <location>
        <position position="138"/>
    </location>
</feature>
<dbReference type="AlphaFoldDB" id="X1NB83"/>
<organism evidence="1">
    <name type="scientific">marine sediment metagenome</name>
    <dbReference type="NCBI Taxonomy" id="412755"/>
    <lineage>
        <taxon>unclassified sequences</taxon>
        <taxon>metagenomes</taxon>
        <taxon>ecological metagenomes</taxon>
    </lineage>
</organism>
<sequence>ALIHPCQPEESVQGALQLIFELQEYLAEITGMKAASLVPIAGAHGEFASQLMIKAYYQDRGDKARKRILLTDSSHGTNPATSSMCGFEIGIVPTDKDGNVDIKSLDSMMNEGVAALTLTLPTTLGLFDPQIAEISQLV</sequence>
<reference evidence="1" key="1">
    <citation type="journal article" date="2014" name="Front. Microbiol.">
        <title>High frequency of phylogenetically diverse reductive dehalogenase-homologous genes in deep subseafloor sedimentary metagenomes.</title>
        <authorList>
            <person name="Kawai M."/>
            <person name="Futagami T."/>
            <person name="Toyoda A."/>
            <person name="Takaki Y."/>
            <person name="Nishi S."/>
            <person name="Hori S."/>
            <person name="Arai W."/>
            <person name="Tsubouchi T."/>
            <person name="Morono Y."/>
            <person name="Uchiyama I."/>
            <person name="Ito T."/>
            <person name="Fujiyama A."/>
            <person name="Inagaki F."/>
            <person name="Takami H."/>
        </authorList>
    </citation>
    <scope>NUCLEOTIDE SEQUENCE</scope>
    <source>
        <strain evidence="1">Expedition CK06-06</strain>
    </source>
</reference>
<name>X1NB83_9ZZZZ</name>
<evidence type="ECO:0000313" key="1">
    <source>
        <dbReference type="EMBL" id="GAI24070.1"/>
    </source>
</evidence>
<dbReference type="GO" id="GO:0019464">
    <property type="term" value="P:glycine decarboxylation via glycine cleavage system"/>
    <property type="evidence" value="ECO:0007669"/>
    <property type="project" value="TreeGrafter"/>
</dbReference>
<dbReference type="Gene3D" id="3.40.640.10">
    <property type="entry name" value="Type I PLP-dependent aspartate aminotransferase-like (Major domain)"/>
    <property type="match status" value="1"/>
</dbReference>
<dbReference type="InterPro" id="IPR015424">
    <property type="entry name" value="PyrdxlP-dep_Trfase"/>
</dbReference>
<dbReference type="PANTHER" id="PTHR11773">
    <property type="entry name" value="GLYCINE DEHYDROGENASE, DECARBOXYLATING"/>
    <property type="match status" value="1"/>
</dbReference>
<proteinExistence type="predicted"/>
<dbReference type="EMBL" id="BARV01013575">
    <property type="protein sequence ID" value="GAI24070.1"/>
    <property type="molecule type" value="Genomic_DNA"/>
</dbReference>
<dbReference type="InterPro" id="IPR020581">
    <property type="entry name" value="GDC_P"/>
</dbReference>
<dbReference type="GO" id="GO:0005829">
    <property type="term" value="C:cytosol"/>
    <property type="evidence" value="ECO:0007669"/>
    <property type="project" value="TreeGrafter"/>
</dbReference>
<feature type="non-terminal residue" evidence="1">
    <location>
        <position position="1"/>
    </location>
</feature>
<dbReference type="SUPFAM" id="SSF53383">
    <property type="entry name" value="PLP-dependent transferases"/>
    <property type="match status" value="1"/>
</dbReference>
<accession>X1NB83</accession>
<dbReference type="GO" id="GO:0030170">
    <property type="term" value="F:pyridoxal phosphate binding"/>
    <property type="evidence" value="ECO:0007669"/>
    <property type="project" value="TreeGrafter"/>
</dbReference>
<evidence type="ECO:0008006" key="2">
    <source>
        <dbReference type="Google" id="ProtNLM"/>
    </source>
</evidence>
<dbReference type="GO" id="GO:0004375">
    <property type="term" value="F:glycine dehydrogenase (decarboxylating) activity"/>
    <property type="evidence" value="ECO:0007669"/>
    <property type="project" value="InterPro"/>
</dbReference>
<protein>
    <recommendedName>
        <fullName evidence="2">Glycine dehydrogenase (aminomethyl-transferring)</fullName>
    </recommendedName>
</protein>